<comment type="caution">
    <text evidence="2">The sequence shown here is derived from an EMBL/GenBank/DDBJ whole genome shotgun (WGS) entry which is preliminary data.</text>
</comment>
<keyword evidence="3" id="KW-1185">Reference proteome</keyword>
<dbReference type="RefSeq" id="WP_386131185.1">
    <property type="nucleotide sequence ID" value="NZ_JBHTJL010000015.1"/>
</dbReference>
<feature type="domain" description="Smr" evidence="1">
    <location>
        <begin position="119"/>
        <end position="178"/>
    </location>
</feature>
<dbReference type="EMBL" id="JBHTJL010000015">
    <property type="protein sequence ID" value="MFD1063750.1"/>
    <property type="molecule type" value="Genomic_DNA"/>
</dbReference>
<evidence type="ECO:0000313" key="2">
    <source>
        <dbReference type="EMBL" id="MFD1063750.1"/>
    </source>
</evidence>
<reference evidence="3" key="1">
    <citation type="journal article" date="2019" name="Int. J. Syst. Evol. Microbiol.">
        <title>The Global Catalogue of Microorganisms (GCM) 10K type strain sequencing project: providing services to taxonomists for standard genome sequencing and annotation.</title>
        <authorList>
            <consortium name="The Broad Institute Genomics Platform"/>
            <consortium name="The Broad Institute Genome Sequencing Center for Infectious Disease"/>
            <person name="Wu L."/>
            <person name="Ma J."/>
        </authorList>
    </citation>
    <scope>NUCLEOTIDE SEQUENCE [LARGE SCALE GENOMIC DNA]</scope>
    <source>
        <strain evidence="3">CCUG 62215</strain>
    </source>
</reference>
<gene>
    <name evidence="2" type="ORF">ACFQ1Q_10880</name>
</gene>
<dbReference type="InterPro" id="IPR036063">
    <property type="entry name" value="Smr_dom_sf"/>
</dbReference>
<dbReference type="Pfam" id="PF01713">
    <property type="entry name" value="Smr"/>
    <property type="match status" value="1"/>
</dbReference>
<organism evidence="2 3">
    <name type="scientific">Winogradskyella litorisediminis</name>
    <dbReference type="NCBI Taxonomy" id="1156618"/>
    <lineage>
        <taxon>Bacteria</taxon>
        <taxon>Pseudomonadati</taxon>
        <taxon>Bacteroidota</taxon>
        <taxon>Flavobacteriia</taxon>
        <taxon>Flavobacteriales</taxon>
        <taxon>Flavobacteriaceae</taxon>
        <taxon>Winogradskyella</taxon>
    </lineage>
</organism>
<evidence type="ECO:0000259" key="1">
    <source>
        <dbReference type="Pfam" id="PF01713"/>
    </source>
</evidence>
<dbReference type="InterPro" id="IPR002625">
    <property type="entry name" value="Smr_dom"/>
</dbReference>
<accession>A0ABW3NB06</accession>
<dbReference type="Proteomes" id="UP001597013">
    <property type="component" value="Unassembled WGS sequence"/>
</dbReference>
<evidence type="ECO:0000313" key="3">
    <source>
        <dbReference type="Proteomes" id="UP001597013"/>
    </source>
</evidence>
<sequence>MIKVGDTVETIDDAIKGKVLKISGDSIFVESEDGFEFEFSANELIILDSEDNINLGSLANSSISEITREKESGKKPNYHKPKAKKRHQPTFIVDLHIHHLTDSTRGMTNFDMLNLQLDTARRQLDFAIKQRMPKMVFIHGVGEGVLRQELYTVLRRYNNVTFYDADYREFGLGATEVKIFQNVEP</sequence>
<protein>
    <submittedName>
        <fullName evidence="2">Smr/MutS family protein</fullName>
    </submittedName>
</protein>
<name>A0ABW3NB06_9FLAO</name>
<dbReference type="Gene3D" id="3.30.1370.110">
    <property type="match status" value="1"/>
</dbReference>
<proteinExistence type="predicted"/>